<organism evidence="1 2">
    <name type="scientific">Nesidiocoris tenuis</name>
    <dbReference type="NCBI Taxonomy" id="355587"/>
    <lineage>
        <taxon>Eukaryota</taxon>
        <taxon>Metazoa</taxon>
        <taxon>Ecdysozoa</taxon>
        <taxon>Arthropoda</taxon>
        <taxon>Hexapoda</taxon>
        <taxon>Insecta</taxon>
        <taxon>Pterygota</taxon>
        <taxon>Neoptera</taxon>
        <taxon>Paraneoptera</taxon>
        <taxon>Hemiptera</taxon>
        <taxon>Heteroptera</taxon>
        <taxon>Panheteroptera</taxon>
        <taxon>Cimicomorpha</taxon>
        <taxon>Miridae</taxon>
        <taxon>Dicyphina</taxon>
        <taxon>Nesidiocoris</taxon>
    </lineage>
</organism>
<evidence type="ECO:0000313" key="2">
    <source>
        <dbReference type="Proteomes" id="UP000479000"/>
    </source>
</evidence>
<sequence length="75" mass="8747">MKEPNAFFGRMHSGWNQLREIFFEKQTHQVYSFISNAEEKLIKPIQVGYVNFFGRVMAGSWRTAIGAEVLNSHLR</sequence>
<gene>
    <name evidence="1" type="ORF">NTEN_LOCUS15722</name>
</gene>
<name>A0A6H5H5D5_9HEMI</name>
<feature type="non-terminal residue" evidence="1">
    <location>
        <position position="75"/>
    </location>
</feature>
<proteinExistence type="predicted"/>
<dbReference type="AlphaFoldDB" id="A0A6H5H5D5"/>
<dbReference type="Proteomes" id="UP000479000">
    <property type="component" value="Unassembled WGS sequence"/>
</dbReference>
<accession>A0A6H5H5D5</accession>
<dbReference type="EMBL" id="CADCXU010023144">
    <property type="protein sequence ID" value="CAB0010698.1"/>
    <property type="molecule type" value="Genomic_DNA"/>
</dbReference>
<evidence type="ECO:0000313" key="1">
    <source>
        <dbReference type="EMBL" id="CAB0010698.1"/>
    </source>
</evidence>
<protein>
    <submittedName>
        <fullName evidence="1">Uncharacterized protein</fullName>
    </submittedName>
</protein>
<reference evidence="1 2" key="1">
    <citation type="submission" date="2020-02" db="EMBL/GenBank/DDBJ databases">
        <authorList>
            <person name="Ferguson B K."/>
        </authorList>
    </citation>
    <scope>NUCLEOTIDE SEQUENCE [LARGE SCALE GENOMIC DNA]</scope>
</reference>
<keyword evidence="2" id="KW-1185">Reference proteome</keyword>